<dbReference type="PRINTS" id="PR00690">
    <property type="entry name" value="ADHESNFAMILY"/>
</dbReference>
<dbReference type="Pfam" id="PF01297">
    <property type="entry name" value="ZnuA"/>
    <property type="match status" value="1"/>
</dbReference>
<evidence type="ECO:0000256" key="3">
    <source>
        <dbReference type="ARBA" id="ARBA00022729"/>
    </source>
</evidence>
<dbReference type="OrthoDB" id="50488at2157"/>
<sequence length="298" mass="33097">MMRTTLLMLLLVLIASFSSGCIRNDTVSSDGVLQVAVTIPPLKEMVEVIGGDRVSVTVVVPPGSEPHTFEPGPGLISRISRSDIFFRVGEGLFPFEDQLVGRLSSQNHRLRIVDLSHGIDLILMDDHHDCGQDHGDAGYDPHIWLSPVNGGVMAESIAESLIMLDPDGEAFYRENLAEYHQAIMETDTRLREDLTDLRIRRFIVTHDAWGYFAREYGLEQIAVFVGGKEPTARDIAEIVRIAREDEIPIIFVEPQFSQKTAEVIAAEADAMVIVINPLAEGYLSNFVHVAESLEEAMR</sequence>
<dbReference type="PANTHER" id="PTHR42953">
    <property type="entry name" value="HIGH-AFFINITY ZINC UPTAKE SYSTEM PROTEIN ZNUA-RELATED"/>
    <property type="match status" value="1"/>
</dbReference>
<dbReference type="PANTHER" id="PTHR42953:SF3">
    <property type="entry name" value="HIGH-AFFINITY ZINC UPTAKE SYSTEM PROTEIN ZNUA"/>
    <property type="match status" value="1"/>
</dbReference>
<dbReference type="Proteomes" id="UP000730161">
    <property type="component" value="Unassembled WGS sequence"/>
</dbReference>
<comment type="similarity">
    <text evidence="1">Belongs to the bacterial solute-binding protein 9 family.</text>
</comment>
<protein>
    <recommendedName>
        <fullName evidence="6">Zinc ABC transporter substrate-binding protein</fullName>
    </recommendedName>
</protein>
<dbReference type="GO" id="GO:0007155">
    <property type="term" value="P:cell adhesion"/>
    <property type="evidence" value="ECO:0007669"/>
    <property type="project" value="InterPro"/>
</dbReference>
<accession>A0A8J7W6X1</accession>
<name>A0A8J7W6X1_9EURY</name>
<evidence type="ECO:0000256" key="1">
    <source>
        <dbReference type="ARBA" id="ARBA00011028"/>
    </source>
</evidence>
<dbReference type="Gene3D" id="3.40.50.1980">
    <property type="entry name" value="Nitrogenase molybdenum iron protein domain"/>
    <property type="match status" value="2"/>
</dbReference>
<dbReference type="PROSITE" id="PS51257">
    <property type="entry name" value="PROKAR_LIPOPROTEIN"/>
    <property type="match status" value="1"/>
</dbReference>
<dbReference type="InterPro" id="IPR006128">
    <property type="entry name" value="Lipoprotein_PsaA-like"/>
</dbReference>
<reference evidence="4" key="1">
    <citation type="submission" date="2014-12" db="EMBL/GenBank/DDBJ databases">
        <authorList>
            <person name="Huang H.-H."/>
            <person name="Chen S.-C."/>
            <person name="Lai M.-C."/>
        </authorList>
    </citation>
    <scope>NUCLEOTIDE SEQUENCE</scope>
    <source>
        <strain evidence="4">K1F9705b</strain>
    </source>
</reference>
<evidence type="ECO:0000313" key="5">
    <source>
        <dbReference type="Proteomes" id="UP000730161"/>
    </source>
</evidence>
<keyword evidence="5" id="KW-1185">Reference proteome</keyword>
<dbReference type="EMBL" id="JWHL01000013">
    <property type="protein sequence ID" value="MBR1369499.1"/>
    <property type="molecule type" value="Genomic_DNA"/>
</dbReference>
<dbReference type="AlphaFoldDB" id="A0A8J7W6X1"/>
<dbReference type="InterPro" id="IPR006129">
    <property type="entry name" value="AdhesinB"/>
</dbReference>
<evidence type="ECO:0008006" key="6">
    <source>
        <dbReference type="Google" id="ProtNLM"/>
    </source>
</evidence>
<organism evidence="4 5">
    <name type="scientific">Methanocalculus chunghsingensis</name>
    <dbReference type="NCBI Taxonomy" id="156457"/>
    <lineage>
        <taxon>Archaea</taxon>
        <taxon>Methanobacteriati</taxon>
        <taxon>Methanobacteriota</taxon>
        <taxon>Stenosarchaea group</taxon>
        <taxon>Methanomicrobia</taxon>
        <taxon>Methanomicrobiales</taxon>
        <taxon>Methanocalculaceae</taxon>
        <taxon>Methanocalculus</taxon>
    </lineage>
</organism>
<dbReference type="GO" id="GO:0046872">
    <property type="term" value="F:metal ion binding"/>
    <property type="evidence" value="ECO:0007669"/>
    <property type="project" value="InterPro"/>
</dbReference>
<keyword evidence="2" id="KW-0813">Transport</keyword>
<evidence type="ECO:0000256" key="2">
    <source>
        <dbReference type="ARBA" id="ARBA00022448"/>
    </source>
</evidence>
<dbReference type="PRINTS" id="PR00691">
    <property type="entry name" value="ADHESINB"/>
</dbReference>
<evidence type="ECO:0000313" key="4">
    <source>
        <dbReference type="EMBL" id="MBR1369499.1"/>
    </source>
</evidence>
<comment type="caution">
    <text evidence="4">The sequence shown here is derived from an EMBL/GenBank/DDBJ whole genome shotgun (WGS) entry which is preliminary data.</text>
</comment>
<dbReference type="InterPro" id="IPR050492">
    <property type="entry name" value="Bact_metal-bind_prot9"/>
</dbReference>
<proteinExistence type="inferred from homology"/>
<dbReference type="RefSeq" id="WP_211531206.1">
    <property type="nucleotide sequence ID" value="NZ_JWHL01000013.1"/>
</dbReference>
<dbReference type="GO" id="GO:0030001">
    <property type="term" value="P:metal ion transport"/>
    <property type="evidence" value="ECO:0007669"/>
    <property type="project" value="InterPro"/>
</dbReference>
<dbReference type="SUPFAM" id="SSF53807">
    <property type="entry name" value="Helical backbone' metal receptor"/>
    <property type="match status" value="1"/>
</dbReference>
<keyword evidence="3" id="KW-0732">Signal</keyword>
<dbReference type="InterPro" id="IPR006127">
    <property type="entry name" value="ZnuA-like"/>
</dbReference>
<gene>
    <name evidence="4" type="ORF">RJ53_08340</name>
</gene>